<protein>
    <submittedName>
        <fullName evidence="12">PAS domain S-box protein</fullName>
    </submittedName>
</protein>
<dbReference type="InterPro" id="IPR013655">
    <property type="entry name" value="PAS_fold_3"/>
</dbReference>
<dbReference type="SMART" id="SM00065">
    <property type="entry name" value="GAF"/>
    <property type="match status" value="1"/>
</dbReference>
<dbReference type="InterPro" id="IPR006674">
    <property type="entry name" value="HD_domain"/>
</dbReference>
<evidence type="ECO:0000256" key="3">
    <source>
        <dbReference type="ARBA" id="ARBA00022989"/>
    </source>
</evidence>
<evidence type="ECO:0000259" key="8">
    <source>
        <dbReference type="PROSITE" id="PS50113"/>
    </source>
</evidence>
<comment type="subcellular location">
    <subcellularLocation>
        <location evidence="1">Membrane</location>
    </subcellularLocation>
</comment>
<keyword evidence="2 6" id="KW-0812">Transmembrane</keyword>
<dbReference type="PROSITE" id="PS51832">
    <property type="entry name" value="HD_GYP"/>
    <property type="match status" value="1"/>
</dbReference>
<feature type="domain" description="PAC" evidence="8">
    <location>
        <begin position="455"/>
        <end position="508"/>
    </location>
</feature>
<keyword evidence="5" id="KW-0175">Coiled coil</keyword>
<sequence>MNEPGASPAGKSNPANDAKLAARRTSTLPAWLVLFAGVLITIVLSVNQKQGIDDVARRQFAFTADQVTLKIHERLESYELILRCASGLFADSDGVSRSEWKQFVDKIQADKIVPGIQGIGFSALIQPSELPAHIAAIRAEGFPNYTPYPPGNRPVYTSIIYLEPFRGRNLRAFGFDMYSEPVRRAAMERARDTGKAALSGPVRLVQETESDVQTGTLMYVPVYRNGMPVETVEQRREALIGWTYSPYRTKDLMSGILQDWEGKEGKYVDLRIYEDTEAKPAHLLYQSTNESNALQPSSFHQQRIIDFHGQSWLLSFERLTTAPELSYTPAWTSLFGGIAFSGLLFALMRSLLGTREKAEIIAAQLTVDSRRKEQLLRESEYRWKFAIEGAGDGIWDWNVAEGKVFYSKRYKEMLGYEDSDIGDTPDEWRSRVHPDDREATDAALRAHFEGRTPIYASERRMRCKDGTYKWTLIRGTVVSRDADGKPLRFIGTQKDISATKELQASLEENRRELLAALRIGHAGSWRIDLPSNKVTWTDEVGRMLRLAPGLVSLDLSELGRLFTAESYNRMMSAIADLREKGVSYEVELEMLRTDGTHGWMQVQGEPIRTEDGKIIAIQGIARDISEQVQDRNRISHLTLLYAALSECNRAVIHCSTQEQLFSQICHIAIERGGMNMCWIGLIDEETGKIQPVEAYGVGEGYMDYVRAINASTHPDDPRSMGPTGTAARENRPIWIDDFLINPHTEPWQALAARFGFNASAALPLSRTGRVIGVLTFYSTEGGWFNDEMRKLLEEMAESISYALDKLDAEAESKTYQETLIEAEQRFNALVEQSIIGSYIFQDGKVVYANPRLAQILGYENNEELIGLSASVFVHPKDREASAARLRRMGDGEITKTEGLFTALRKDGTTVEVATNNAVSTYKSRPAIIGLLQDTSDRKVADDQIRRYAQQLEHTFMQAVQLTTTLNEMRDPYTVGHERRVAEISVAIGREMGLDENTIEGLRVGGYLHDVGKIVVPSEILTKPGRLSPNEIALIREHAQAGYDVLKEVDFPWPVAQIALQHHERIDGSGYPNGLSGNQMILEARITAIADVVDAMTTHRPYRPGLGLDKALEEIEQGTGKLYDSEAAAACLRLFREKGFTVEHPS</sequence>
<evidence type="ECO:0000259" key="11">
    <source>
        <dbReference type="PROSITE" id="PS51832"/>
    </source>
</evidence>
<feature type="transmembrane region" description="Helical" evidence="6">
    <location>
        <begin position="330"/>
        <end position="348"/>
    </location>
</feature>
<dbReference type="Proteomes" id="UP000468901">
    <property type="component" value="Unassembled WGS sequence"/>
</dbReference>
<dbReference type="SUPFAM" id="SSF55785">
    <property type="entry name" value="PYP-like sensor domain (PAS domain)"/>
    <property type="match status" value="3"/>
</dbReference>
<feature type="domain" description="PAS" evidence="7">
    <location>
        <begin position="842"/>
        <end position="892"/>
    </location>
</feature>
<organism evidence="12 13">
    <name type="scientific">Parvibaculum sedimenti</name>
    <dbReference type="NCBI Taxonomy" id="2608632"/>
    <lineage>
        <taxon>Bacteria</taxon>
        <taxon>Pseudomonadati</taxon>
        <taxon>Pseudomonadota</taxon>
        <taxon>Alphaproteobacteria</taxon>
        <taxon>Hyphomicrobiales</taxon>
        <taxon>Parvibaculaceae</taxon>
        <taxon>Parvibaculum</taxon>
    </lineage>
</organism>
<dbReference type="Gene3D" id="2.10.70.100">
    <property type="match status" value="1"/>
</dbReference>
<dbReference type="Gene3D" id="3.30.450.20">
    <property type="entry name" value="PAS domain"/>
    <property type="match status" value="3"/>
</dbReference>
<dbReference type="SUPFAM" id="SSF109604">
    <property type="entry name" value="HD-domain/PDEase-like"/>
    <property type="match status" value="1"/>
</dbReference>
<dbReference type="CDD" id="cd00130">
    <property type="entry name" value="PAS"/>
    <property type="match status" value="3"/>
</dbReference>
<keyword evidence="13" id="KW-1185">Reference proteome</keyword>
<evidence type="ECO:0000256" key="2">
    <source>
        <dbReference type="ARBA" id="ARBA00022692"/>
    </source>
</evidence>
<evidence type="ECO:0000256" key="5">
    <source>
        <dbReference type="SAM" id="Coils"/>
    </source>
</evidence>
<feature type="transmembrane region" description="Helical" evidence="6">
    <location>
        <begin position="28"/>
        <end position="46"/>
    </location>
</feature>
<evidence type="ECO:0000256" key="6">
    <source>
        <dbReference type="SAM" id="Phobius"/>
    </source>
</evidence>
<evidence type="ECO:0000313" key="13">
    <source>
        <dbReference type="Proteomes" id="UP000468901"/>
    </source>
</evidence>
<dbReference type="PROSITE" id="PS50839">
    <property type="entry name" value="CHASE"/>
    <property type="match status" value="1"/>
</dbReference>
<reference evidence="12 13" key="1">
    <citation type="submission" date="2019-09" db="EMBL/GenBank/DDBJ databases">
        <title>Parvibaculum sedimenti sp. nov., isolated from sediment.</title>
        <authorList>
            <person name="Wang Y."/>
        </authorList>
    </citation>
    <scope>NUCLEOTIDE SEQUENCE [LARGE SCALE GENOMIC DNA]</scope>
    <source>
        <strain evidence="12 13">HXT-9</strain>
    </source>
</reference>
<dbReference type="SMART" id="SM00086">
    <property type="entry name" value="PAC"/>
    <property type="match status" value="3"/>
</dbReference>
<dbReference type="PANTHER" id="PTHR43155">
    <property type="entry name" value="CYCLIC DI-GMP PHOSPHODIESTERASE PA4108-RELATED"/>
    <property type="match status" value="1"/>
</dbReference>
<dbReference type="InterPro" id="IPR042240">
    <property type="entry name" value="CHASE_sf"/>
</dbReference>
<dbReference type="InterPro" id="IPR000700">
    <property type="entry name" value="PAS-assoc_C"/>
</dbReference>
<dbReference type="InterPro" id="IPR006189">
    <property type="entry name" value="CHASE_dom"/>
</dbReference>
<dbReference type="InterPro" id="IPR000014">
    <property type="entry name" value="PAS"/>
</dbReference>
<feature type="domain" description="HD-GYP" evidence="11">
    <location>
        <begin position="951"/>
        <end position="1145"/>
    </location>
</feature>
<keyword evidence="4 6" id="KW-0472">Membrane</keyword>
<dbReference type="InterPro" id="IPR029016">
    <property type="entry name" value="GAF-like_dom_sf"/>
</dbReference>
<dbReference type="PANTHER" id="PTHR43155:SF2">
    <property type="entry name" value="CYCLIC DI-GMP PHOSPHODIESTERASE PA4108"/>
    <property type="match status" value="1"/>
</dbReference>
<dbReference type="InterPro" id="IPR006675">
    <property type="entry name" value="HDIG_dom"/>
</dbReference>
<dbReference type="Gene3D" id="3.30.450.350">
    <property type="entry name" value="CHASE domain"/>
    <property type="match status" value="1"/>
</dbReference>
<dbReference type="SUPFAM" id="SSF55781">
    <property type="entry name" value="GAF domain-like"/>
    <property type="match status" value="1"/>
</dbReference>
<gene>
    <name evidence="12" type="ORF">F2P47_11750</name>
</gene>
<proteinExistence type="predicted"/>
<keyword evidence="3 6" id="KW-1133">Transmembrane helix</keyword>
<dbReference type="GO" id="GO:0008081">
    <property type="term" value="F:phosphoric diester hydrolase activity"/>
    <property type="evidence" value="ECO:0007669"/>
    <property type="project" value="UniProtKB-ARBA"/>
</dbReference>
<dbReference type="NCBIfam" id="TIGR00229">
    <property type="entry name" value="sensory_box"/>
    <property type="match status" value="3"/>
</dbReference>
<dbReference type="EMBL" id="WESC01000009">
    <property type="protein sequence ID" value="KAB7739738.1"/>
    <property type="molecule type" value="Genomic_DNA"/>
</dbReference>
<dbReference type="Gene3D" id="3.30.450.40">
    <property type="match status" value="1"/>
</dbReference>
<dbReference type="CDD" id="cd00077">
    <property type="entry name" value="HDc"/>
    <property type="match status" value="1"/>
</dbReference>
<feature type="coiled-coil region" evidence="5">
    <location>
        <begin position="805"/>
        <end position="832"/>
    </location>
</feature>
<accession>A0A6N6VHC1</accession>
<dbReference type="GO" id="GO:0016020">
    <property type="term" value="C:membrane"/>
    <property type="evidence" value="ECO:0007669"/>
    <property type="project" value="UniProtKB-SubCell"/>
</dbReference>
<feature type="domain" description="CHASE" evidence="9">
    <location>
        <begin position="154"/>
        <end position="315"/>
    </location>
</feature>
<feature type="domain" description="PAS" evidence="7">
    <location>
        <begin position="379"/>
        <end position="451"/>
    </location>
</feature>
<feature type="domain" description="PAC" evidence="8">
    <location>
        <begin position="584"/>
        <end position="636"/>
    </location>
</feature>
<dbReference type="Gene3D" id="1.10.3210.10">
    <property type="entry name" value="Hypothetical protein af1432"/>
    <property type="match status" value="1"/>
</dbReference>
<dbReference type="Pfam" id="PF13185">
    <property type="entry name" value="GAF_2"/>
    <property type="match status" value="1"/>
</dbReference>
<dbReference type="PROSITE" id="PS50113">
    <property type="entry name" value="PAC"/>
    <property type="match status" value="2"/>
</dbReference>
<dbReference type="Pfam" id="PF08447">
    <property type="entry name" value="PAS_3"/>
    <property type="match status" value="2"/>
</dbReference>
<dbReference type="PROSITE" id="PS51831">
    <property type="entry name" value="HD"/>
    <property type="match status" value="1"/>
</dbReference>
<evidence type="ECO:0000256" key="4">
    <source>
        <dbReference type="ARBA" id="ARBA00023136"/>
    </source>
</evidence>
<dbReference type="GO" id="GO:0007165">
    <property type="term" value="P:signal transduction"/>
    <property type="evidence" value="ECO:0007669"/>
    <property type="project" value="UniProtKB-ARBA"/>
</dbReference>
<evidence type="ECO:0000259" key="9">
    <source>
        <dbReference type="PROSITE" id="PS50839"/>
    </source>
</evidence>
<dbReference type="PROSITE" id="PS50112">
    <property type="entry name" value="PAS"/>
    <property type="match status" value="2"/>
</dbReference>
<evidence type="ECO:0000259" key="7">
    <source>
        <dbReference type="PROSITE" id="PS50112"/>
    </source>
</evidence>
<evidence type="ECO:0000256" key="1">
    <source>
        <dbReference type="ARBA" id="ARBA00004370"/>
    </source>
</evidence>
<dbReference type="InterPro" id="IPR037522">
    <property type="entry name" value="HD_GYP_dom"/>
</dbReference>
<name>A0A6N6VHC1_9HYPH</name>
<evidence type="ECO:0000259" key="10">
    <source>
        <dbReference type="PROSITE" id="PS51831"/>
    </source>
</evidence>
<comment type="caution">
    <text evidence="12">The sequence shown here is derived from an EMBL/GenBank/DDBJ whole genome shotgun (WGS) entry which is preliminary data.</text>
</comment>
<dbReference type="InterPro" id="IPR001610">
    <property type="entry name" value="PAC"/>
</dbReference>
<dbReference type="SMART" id="SM00091">
    <property type="entry name" value="PAS"/>
    <property type="match status" value="2"/>
</dbReference>
<dbReference type="SMART" id="SM00471">
    <property type="entry name" value="HDc"/>
    <property type="match status" value="1"/>
</dbReference>
<dbReference type="InterPro" id="IPR035965">
    <property type="entry name" value="PAS-like_dom_sf"/>
</dbReference>
<dbReference type="RefSeq" id="WP_152216547.1">
    <property type="nucleotide sequence ID" value="NZ_WESC01000009.1"/>
</dbReference>
<dbReference type="NCBIfam" id="TIGR00277">
    <property type="entry name" value="HDIG"/>
    <property type="match status" value="1"/>
</dbReference>
<dbReference type="AlphaFoldDB" id="A0A6N6VHC1"/>
<dbReference type="SMART" id="SM01079">
    <property type="entry name" value="CHASE"/>
    <property type="match status" value="1"/>
</dbReference>
<dbReference type="Pfam" id="PF13487">
    <property type="entry name" value="HD_5"/>
    <property type="match status" value="1"/>
</dbReference>
<dbReference type="InterPro" id="IPR003018">
    <property type="entry name" value="GAF"/>
</dbReference>
<dbReference type="InterPro" id="IPR003607">
    <property type="entry name" value="HD/PDEase_dom"/>
</dbReference>
<dbReference type="Pfam" id="PF13426">
    <property type="entry name" value="PAS_9"/>
    <property type="match status" value="1"/>
</dbReference>
<evidence type="ECO:0000313" key="12">
    <source>
        <dbReference type="EMBL" id="KAB7739738.1"/>
    </source>
</evidence>
<dbReference type="Pfam" id="PF03924">
    <property type="entry name" value="CHASE"/>
    <property type="match status" value="1"/>
</dbReference>
<feature type="domain" description="HD" evidence="10">
    <location>
        <begin position="973"/>
        <end position="1095"/>
    </location>
</feature>